<feature type="compositionally biased region" description="Low complexity" evidence="1">
    <location>
        <begin position="286"/>
        <end position="346"/>
    </location>
</feature>
<evidence type="ECO:0000256" key="2">
    <source>
        <dbReference type="SAM" id="SignalP"/>
    </source>
</evidence>
<keyword evidence="2" id="KW-0732">Signal</keyword>
<comment type="caution">
    <text evidence="3">The sequence shown here is derived from an EMBL/GenBank/DDBJ whole genome shotgun (WGS) entry which is preliminary data.</text>
</comment>
<protein>
    <recommendedName>
        <fullName evidence="5">Ig-like domain-containing protein</fullName>
    </recommendedName>
</protein>
<feature type="region of interest" description="Disordered" evidence="1">
    <location>
        <begin position="188"/>
        <end position="211"/>
    </location>
</feature>
<feature type="compositionally biased region" description="Low complexity" evidence="1">
    <location>
        <begin position="240"/>
        <end position="259"/>
    </location>
</feature>
<gene>
    <name evidence="3" type="ORF">LTR84_011228</name>
</gene>
<evidence type="ECO:0008006" key="5">
    <source>
        <dbReference type="Google" id="ProtNLM"/>
    </source>
</evidence>
<accession>A0AAV9NMX7</accession>
<evidence type="ECO:0000256" key="1">
    <source>
        <dbReference type="SAM" id="MobiDB-lite"/>
    </source>
</evidence>
<dbReference type="EMBL" id="JAVRRD010000005">
    <property type="protein sequence ID" value="KAK5058964.1"/>
    <property type="molecule type" value="Genomic_DNA"/>
</dbReference>
<proteinExistence type="predicted"/>
<reference evidence="3 4" key="1">
    <citation type="submission" date="2023-08" db="EMBL/GenBank/DDBJ databases">
        <title>Black Yeasts Isolated from many extreme environments.</title>
        <authorList>
            <person name="Coleine C."/>
            <person name="Stajich J.E."/>
            <person name="Selbmann L."/>
        </authorList>
    </citation>
    <scope>NUCLEOTIDE SEQUENCE [LARGE SCALE GENOMIC DNA]</scope>
    <source>
        <strain evidence="3 4">CCFEE 5792</strain>
    </source>
</reference>
<feature type="region of interest" description="Disordered" evidence="1">
    <location>
        <begin position="238"/>
        <end position="259"/>
    </location>
</feature>
<evidence type="ECO:0000313" key="3">
    <source>
        <dbReference type="EMBL" id="KAK5058964.1"/>
    </source>
</evidence>
<feature type="chain" id="PRO_5043339628" description="Ig-like domain-containing protein" evidence="2">
    <location>
        <begin position="21"/>
        <end position="561"/>
    </location>
</feature>
<keyword evidence="4" id="KW-1185">Reference proteome</keyword>
<evidence type="ECO:0000313" key="4">
    <source>
        <dbReference type="Proteomes" id="UP001358417"/>
    </source>
</evidence>
<feature type="compositionally biased region" description="Polar residues" evidence="1">
    <location>
        <begin position="192"/>
        <end position="211"/>
    </location>
</feature>
<dbReference type="GeneID" id="89979382"/>
<sequence length="561" mass="56752">MGNRTSTLFAFLTVVAVGYADHGPGLHNRVVRRCDNHTHSGGYGSHTWGPLMITDPSTGYASIRQCGGYGGDPCIPTASGSPVVISTTNSSYTWVSNSSINGTQGAATTMAIESSSGTTLDSPVGAFSGSTTTTNNTTAQVASSSGSSSFINGITTDTFSISTSVPGTASSGNTTAWADWSRSGSVGRGPIWTNTTSHPQETFSQSSDASDSMETVFIITTDVTTLPAHLTITLHEPADTSASSAVVTTSGSVSPAGGANSTLASGVVSSGAATSFSRDFEPVQATSSSGGSSASTQEESSTTSLEGTSTTSSTWSSSTDSSTIDDTNTSGSAVSSSSPSTSNPVESITSANVTSVAMNTSSTAAASGSVYWANSTTFASGVVTSTSCSSESRPTEWRDWNATVSWPATVSSNPLAPTAAPITIPSMGTQTIVCVNATCSAQTAVSSSMVTNLTAITTIVGNNPNASTICFASGRPISCPTANAPWLTAAPTGTTFSTSIISSGTGGTGDGNATTTGARMAMPVKRAIPPHVAWARARMQEFYKQEKGGECEDLKLEEDEV</sequence>
<name>A0AAV9NMX7_9EURO</name>
<feature type="signal peptide" evidence="2">
    <location>
        <begin position="1"/>
        <end position="20"/>
    </location>
</feature>
<dbReference type="AlphaFoldDB" id="A0AAV9NMX7"/>
<organism evidence="3 4">
    <name type="scientific">Exophiala bonariae</name>
    <dbReference type="NCBI Taxonomy" id="1690606"/>
    <lineage>
        <taxon>Eukaryota</taxon>
        <taxon>Fungi</taxon>
        <taxon>Dikarya</taxon>
        <taxon>Ascomycota</taxon>
        <taxon>Pezizomycotina</taxon>
        <taxon>Eurotiomycetes</taxon>
        <taxon>Chaetothyriomycetidae</taxon>
        <taxon>Chaetothyriales</taxon>
        <taxon>Herpotrichiellaceae</taxon>
        <taxon>Exophiala</taxon>
    </lineage>
</organism>
<feature type="region of interest" description="Disordered" evidence="1">
    <location>
        <begin position="282"/>
        <end position="346"/>
    </location>
</feature>
<dbReference type="Proteomes" id="UP001358417">
    <property type="component" value="Unassembled WGS sequence"/>
</dbReference>
<dbReference type="RefSeq" id="XP_064709487.1">
    <property type="nucleotide sequence ID" value="XM_064854761.1"/>
</dbReference>